<name>A0A0P7IVR4_9RHOB</name>
<dbReference type="PANTHER" id="PTHR22916">
    <property type="entry name" value="GLYCOSYLTRANSFERASE"/>
    <property type="match status" value="1"/>
</dbReference>
<gene>
    <name evidence="2" type="ORF">AKJ29_01130</name>
</gene>
<keyword evidence="3" id="KW-1185">Reference proteome</keyword>
<sequence>MRCDVSEHPKRTLILLATYNGGQYLRAQLDSFLAQTNDQWDLLVSDDGSSDDTLEILTGFKAQVSGRHEVTLLPGPQKGCAQNFLSLIRHVPEGTGFLMFSDQDDVWLPEKIARAQAVLAREGAQHQPVLYAAGSLVSNESLTQSVKSPALRRAPSFGNALVQSIGGGNTMMLNGAATALLRAAAEDVDTIVVHDWWAYQVISGCGGKVIREQSHLLYYRQHGGNVIGANSSVRGKLYRLAFVAGRQFAQWNDTNIKALTASSHRLTPEAREALFQYGEARNGGVLHRLRALWKSGAARQTWKGTAALYLACIARKL</sequence>
<dbReference type="AlphaFoldDB" id="A0A0P7IVR4"/>
<dbReference type="PANTHER" id="PTHR22916:SF3">
    <property type="entry name" value="UDP-GLCNAC:BETAGAL BETA-1,3-N-ACETYLGLUCOSAMINYLTRANSFERASE-LIKE PROTEIN 1"/>
    <property type="match status" value="1"/>
</dbReference>
<dbReference type="SUPFAM" id="SSF53448">
    <property type="entry name" value="Nucleotide-diphospho-sugar transferases"/>
    <property type="match status" value="1"/>
</dbReference>
<organism evidence="2 3">
    <name type="scientific">Aliiroseovarius crassostreae</name>
    <dbReference type="NCBI Taxonomy" id="154981"/>
    <lineage>
        <taxon>Bacteria</taxon>
        <taxon>Pseudomonadati</taxon>
        <taxon>Pseudomonadota</taxon>
        <taxon>Alphaproteobacteria</taxon>
        <taxon>Rhodobacterales</taxon>
        <taxon>Paracoccaceae</taxon>
        <taxon>Aliiroseovarius</taxon>
    </lineage>
</organism>
<dbReference type="GO" id="GO:0016758">
    <property type="term" value="F:hexosyltransferase activity"/>
    <property type="evidence" value="ECO:0007669"/>
    <property type="project" value="UniProtKB-ARBA"/>
</dbReference>
<reference evidence="2 3" key="1">
    <citation type="submission" date="2015-09" db="EMBL/GenBank/DDBJ databases">
        <title>Draft genome sequence of Aliiroseovarius crassostreae CV919-312TSm, the causative agent of Roseovarius Oyster Disease (formerly Juvenile Oyster Disease).</title>
        <authorList>
            <person name="Kessner L."/>
            <person name="Spinard E."/>
            <person name="Nelson D."/>
        </authorList>
    </citation>
    <scope>NUCLEOTIDE SEQUENCE [LARGE SCALE GENOMIC DNA]</scope>
    <source>
        <strain evidence="2 3">CV919-312</strain>
    </source>
</reference>
<dbReference type="Pfam" id="PF00535">
    <property type="entry name" value="Glycos_transf_2"/>
    <property type="match status" value="1"/>
</dbReference>
<dbReference type="EMBL" id="LKBA01000010">
    <property type="protein sequence ID" value="KPN62777.1"/>
    <property type="molecule type" value="Genomic_DNA"/>
</dbReference>
<evidence type="ECO:0000259" key="1">
    <source>
        <dbReference type="Pfam" id="PF00535"/>
    </source>
</evidence>
<dbReference type="InterPro" id="IPR001173">
    <property type="entry name" value="Glyco_trans_2-like"/>
</dbReference>
<evidence type="ECO:0000313" key="3">
    <source>
        <dbReference type="Proteomes" id="UP000050471"/>
    </source>
</evidence>
<dbReference type="Gene3D" id="3.90.550.10">
    <property type="entry name" value="Spore Coat Polysaccharide Biosynthesis Protein SpsA, Chain A"/>
    <property type="match status" value="1"/>
</dbReference>
<protein>
    <recommendedName>
        <fullName evidence="1">Glycosyltransferase 2-like domain-containing protein</fullName>
    </recommendedName>
</protein>
<evidence type="ECO:0000313" key="2">
    <source>
        <dbReference type="EMBL" id="KPN62777.1"/>
    </source>
</evidence>
<comment type="caution">
    <text evidence="2">The sequence shown here is derived from an EMBL/GenBank/DDBJ whole genome shotgun (WGS) entry which is preliminary data.</text>
</comment>
<dbReference type="STRING" id="154981.AKJ29_01130"/>
<proteinExistence type="predicted"/>
<feature type="domain" description="Glycosyltransferase 2-like" evidence="1">
    <location>
        <begin position="14"/>
        <end position="131"/>
    </location>
</feature>
<accession>A0A0P7IVR4</accession>
<dbReference type="InterPro" id="IPR029044">
    <property type="entry name" value="Nucleotide-diphossugar_trans"/>
</dbReference>
<dbReference type="Proteomes" id="UP000050471">
    <property type="component" value="Unassembled WGS sequence"/>
</dbReference>
<dbReference type="OrthoDB" id="9802649at2"/>